<accession>A0AAD3CNC6</accession>
<dbReference type="EMBL" id="BLLK01000032">
    <property type="protein sequence ID" value="GFH49167.1"/>
    <property type="molecule type" value="Genomic_DNA"/>
</dbReference>
<dbReference type="AlphaFoldDB" id="A0AAD3CNC6"/>
<protein>
    <submittedName>
        <fullName evidence="1">Uncharacterized protein</fullName>
    </submittedName>
</protein>
<evidence type="ECO:0000313" key="2">
    <source>
        <dbReference type="Proteomes" id="UP001054902"/>
    </source>
</evidence>
<proteinExistence type="predicted"/>
<evidence type="ECO:0000313" key="1">
    <source>
        <dbReference type="EMBL" id="GFH49167.1"/>
    </source>
</evidence>
<organism evidence="1 2">
    <name type="scientific">Chaetoceros tenuissimus</name>
    <dbReference type="NCBI Taxonomy" id="426638"/>
    <lineage>
        <taxon>Eukaryota</taxon>
        <taxon>Sar</taxon>
        <taxon>Stramenopiles</taxon>
        <taxon>Ochrophyta</taxon>
        <taxon>Bacillariophyta</taxon>
        <taxon>Coscinodiscophyceae</taxon>
        <taxon>Chaetocerotophycidae</taxon>
        <taxon>Chaetocerotales</taxon>
        <taxon>Chaetocerotaceae</taxon>
        <taxon>Chaetoceros</taxon>
    </lineage>
</organism>
<reference evidence="1 2" key="1">
    <citation type="journal article" date="2021" name="Sci. Rep.">
        <title>The genome of the diatom Chaetoceros tenuissimus carries an ancient integrated fragment of an extant virus.</title>
        <authorList>
            <person name="Hongo Y."/>
            <person name="Kimura K."/>
            <person name="Takaki Y."/>
            <person name="Yoshida Y."/>
            <person name="Baba S."/>
            <person name="Kobayashi G."/>
            <person name="Nagasaki K."/>
            <person name="Hano T."/>
            <person name="Tomaru Y."/>
        </authorList>
    </citation>
    <scope>NUCLEOTIDE SEQUENCE [LARGE SCALE GENOMIC DNA]</scope>
    <source>
        <strain evidence="1 2">NIES-3715</strain>
    </source>
</reference>
<name>A0AAD3CNC6_9STRA</name>
<comment type="caution">
    <text evidence="1">The sequence shown here is derived from an EMBL/GenBank/DDBJ whole genome shotgun (WGS) entry which is preliminary data.</text>
</comment>
<sequence length="141" mass="16321">MLSGVVTEVGELPSIDEWTSKTCYDEKCNNCTPFEELCPCHKEAFRNRILTELGTLNSQVLVSLAILHFDNYYRQENLPFKEDRVYKVTYVANEARHFTWGVTKIEDVTEVYKSENEEAAKLFLDWEGGFGKNCKSCECDR</sequence>
<gene>
    <name evidence="1" type="ORF">CTEN210_05643</name>
</gene>
<keyword evidence="2" id="KW-1185">Reference proteome</keyword>
<dbReference type="Proteomes" id="UP001054902">
    <property type="component" value="Unassembled WGS sequence"/>
</dbReference>